<comment type="caution">
    <text evidence="1">The sequence shown here is derived from an EMBL/GenBank/DDBJ whole genome shotgun (WGS) entry which is preliminary data.</text>
</comment>
<dbReference type="SUPFAM" id="SSF102705">
    <property type="entry name" value="NIF3 (NGG1p interacting factor 3)-like"/>
    <property type="match status" value="1"/>
</dbReference>
<dbReference type="InterPro" id="IPR015867">
    <property type="entry name" value="N-reg_PII/ATP_PRibTrfase_C"/>
</dbReference>
<dbReference type="FunFam" id="3.30.70.120:FF:000006">
    <property type="entry name" value="GTP cyclohydrolase 1 type 2 homolog"/>
    <property type="match status" value="1"/>
</dbReference>
<dbReference type="AlphaFoldDB" id="A0A2A5AHG7"/>
<dbReference type="EMBL" id="NVVJ01000099">
    <property type="protein sequence ID" value="PCJ18520.1"/>
    <property type="molecule type" value="Genomic_DNA"/>
</dbReference>
<protein>
    <submittedName>
        <fullName evidence="1">NGG1p interacting factor NIF3</fullName>
    </submittedName>
</protein>
<evidence type="ECO:0000313" key="1">
    <source>
        <dbReference type="EMBL" id="PCJ18520.1"/>
    </source>
</evidence>
<proteinExistence type="predicted"/>
<name>A0A2A5AHG7_9GAMM</name>
<dbReference type="InterPro" id="IPR036069">
    <property type="entry name" value="DUF34/NIF3_sf"/>
</dbReference>
<dbReference type="PANTHER" id="PTHR41774">
    <property type="match status" value="1"/>
</dbReference>
<evidence type="ECO:0000313" key="2">
    <source>
        <dbReference type="Proteomes" id="UP000218327"/>
    </source>
</evidence>
<organism evidence="1 2">
    <name type="scientific">SAR86 cluster bacterium</name>
    <dbReference type="NCBI Taxonomy" id="2030880"/>
    <lineage>
        <taxon>Bacteria</taxon>
        <taxon>Pseudomonadati</taxon>
        <taxon>Pseudomonadota</taxon>
        <taxon>Gammaproteobacteria</taxon>
        <taxon>SAR86 cluster</taxon>
    </lineage>
</organism>
<dbReference type="Proteomes" id="UP000218327">
    <property type="component" value="Unassembled WGS sequence"/>
</dbReference>
<sequence length="112" mass="12480">MSAALLYKIEFYVPESHLETVKSAMFEAGGGKVGNYDCCAWQTLGKGQYRPRQGSQPFLGEQDKLKVIAEYKVEMVCAAENIAKVIEAMMQAHPYEEVAYLVIRNEVLQGGD</sequence>
<dbReference type="Gene3D" id="3.30.70.120">
    <property type="match status" value="1"/>
</dbReference>
<gene>
    <name evidence="1" type="ORF">COA96_16645</name>
</gene>
<reference evidence="2" key="1">
    <citation type="submission" date="2017-08" db="EMBL/GenBank/DDBJ databases">
        <title>A dynamic microbial community with high functional redundancy inhabits the cold, oxic subseafloor aquifer.</title>
        <authorList>
            <person name="Tully B.J."/>
            <person name="Wheat C.G."/>
            <person name="Glazer B.T."/>
            <person name="Huber J.A."/>
        </authorList>
    </citation>
    <scope>NUCLEOTIDE SEQUENCE [LARGE SCALE GENOMIC DNA]</scope>
</reference>
<dbReference type="PANTHER" id="PTHR41774:SF1">
    <property type="entry name" value="NGG1P INTERACTING FACTOR NIF3"/>
    <property type="match status" value="1"/>
</dbReference>
<accession>A0A2A5AHG7</accession>